<name>A0ABQ9D0B5_9PASS</name>
<organism evidence="1 2">
    <name type="scientific">Willisornis vidua</name>
    <name type="common">Xingu scale-backed antbird</name>
    <dbReference type="NCBI Taxonomy" id="1566151"/>
    <lineage>
        <taxon>Eukaryota</taxon>
        <taxon>Metazoa</taxon>
        <taxon>Chordata</taxon>
        <taxon>Craniata</taxon>
        <taxon>Vertebrata</taxon>
        <taxon>Euteleostomi</taxon>
        <taxon>Archelosauria</taxon>
        <taxon>Archosauria</taxon>
        <taxon>Dinosauria</taxon>
        <taxon>Saurischia</taxon>
        <taxon>Theropoda</taxon>
        <taxon>Coelurosauria</taxon>
        <taxon>Aves</taxon>
        <taxon>Neognathae</taxon>
        <taxon>Neoaves</taxon>
        <taxon>Telluraves</taxon>
        <taxon>Australaves</taxon>
        <taxon>Passeriformes</taxon>
        <taxon>Thamnophilidae</taxon>
        <taxon>Willisornis</taxon>
    </lineage>
</organism>
<protein>
    <submittedName>
        <fullName evidence="1">Uncharacterized protein</fullName>
    </submittedName>
</protein>
<evidence type="ECO:0000313" key="1">
    <source>
        <dbReference type="EMBL" id="KAJ7409924.1"/>
    </source>
</evidence>
<evidence type="ECO:0000313" key="2">
    <source>
        <dbReference type="Proteomes" id="UP001145742"/>
    </source>
</evidence>
<proteinExistence type="predicted"/>
<keyword evidence="2" id="KW-1185">Reference proteome</keyword>
<reference evidence="1" key="1">
    <citation type="submission" date="2019-10" db="EMBL/GenBank/DDBJ databases">
        <authorList>
            <person name="Soares A.E.R."/>
            <person name="Aleixo A."/>
            <person name="Schneider P."/>
            <person name="Miyaki C.Y."/>
            <person name="Schneider M.P."/>
            <person name="Mello C."/>
            <person name="Vasconcelos A.T.R."/>
        </authorList>
    </citation>
    <scope>NUCLEOTIDE SEQUENCE</scope>
    <source>
        <tissue evidence="1">Muscle</tissue>
    </source>
</reference>
<gene>
    <name evidence="1" type="ORF">WISP_111522</name>
</gene>
<sequence>MFMNDLDTGLEGILNPEQNLIMKGMLVFLKPEDSTTFLVCKWRSKVCTEHYCKHSHQEKYDQNWFILSKTYTRDKAAYGSLYLNTGIGHKP</sequence>
<comment type="caution">
    <text evidence="1">The sequence shown here is derived from an EMBL/GenBank/DDBJ whole genome shotgun (WGS) entry which is preliminary data.</text>
</comment>
<dbReference type="Proteomes" id="UP001145742">
    <property type="component" value="Unassembled WGS sequence"/>
</dbReference>
<dbReference type="EMBL" id="WHWB01034443">
    <property type="protein sequence ID" value="KAJ7409924.1"/>
    <property type="molecule type" value="Genomic_DNA"/>
</dbReference>
<accession>A0ABQ9D0B5</accession>